<evidence type="ECO:0000313" key="2">
    <source>
        <dbReference type="EMBL" id="OLY85462.1"/>
    </source>
</evidence>
<dbReference type="OrthoDB" id="5651099at2759"/>
<dbReference type="AlphaFoldDB" id="A0A1R0H8E3"/>
<keyword evidence="3" id="KW-1185">Reference proteome</keyword>
<reference evidence="2 3" key="1">
    <citation type="journal article" date="2016" name="Mol. Biol. Evol.">
        <title>Genome-Wide Survey of Gut Fungi (Harpellales) Reveals the First Horizontally Transferred Ubiquitin Gene from a Mosquito Host.</title>
        <authorList>
            <person name="Wang Y."/>
            <person name="White M.M."/>
            <person name="Kvist S."/>
            <person name="Moncalvo J.M."/>
        </authorList>
    </citation>
    <scope>NUCLEOTIDE SEQUENCE [LARGE SCALE GENOMIC DNA]</scope>
    <source>
        <strain evidence="2 3">ALG-7-W6</strain>
    </source>
</reference>
<dbReference type="EMBL" id="LSSL01000101">
    <property type="protein sequence ID" value="OLY85462.1"/>
    <property type="molecule type" value="Genomic_DNA"/>
</dbReference>
<accession>A0A1R0H8E3</accession>
<name>A0A1R0H8E3_9FUNG</name>
<feature type="compositionally biased region" description="Basic and acidic residues" evidence="1">
    <location>
        <begin position="114"/>
        <end position="125"/>
    </location>
</feature>
<feature type="compositionally biased region" description="Polar residues" evidence="1">
    <location>
        <begin position="156"/>
        <end position="171"/>
    </location>
</feature>
<evidence type="ECO:0000313" key="3">
    <source>
        <dbReference type="Proteomes" id="UP000187455"/>
    </source>
</evidence>
<sequence length="465" mass="51816">MESSESNSKKSLILVIKLPGTRPKDWKSPSVRNKTLTKEQLLWNWLGANFGFFDISKDVEIKEDKIYPAMLLIYNQLYKKQNFISNEKSFCRSNDNLNNSAILKSKIFKESHLKPENNVKDKSSDSESLPSLSKTGMRSVESYYSGDDNKRILGTPSPSFTPESASESDVNLPSNVESISNLYFLSQPSNSKVRMEEAQELSTPYSKSTKNINHKSSVLEQYYKTPIFNTNSGSDDSSHSLIESLDRHSGSEFDSNVQISSLHSKYSHLQETSNVKKYIREGHIYGEEGYIKENDSFSKNENVLGNSLQKSTNSSAVSKVRLEGMVTNVVTRDNSPFLKSEEYTGSPSSQLKKKANNSHSSIILEPDAFLNQGIDSLKYLDKTKDKLAETSLEAKKSVDKEDVLIDYALEESGELEPISGEYISSSSESSYHSSDFSGLLFSHSVCHAGCLFVRNGISSGNVSNG</sequence>
<protein>
    <submittedName>
        <fullName evidence="2">Uncharacterized protein</fullName>
    </submittedName>
</protein>
<comment type="caution">
    <text evidence="2">The sequence shown here is derived from an EMBL/GenBank/DDBJ whole genome shotgun (WGS) entry which is preliminary data.</text>
</comment>
<proteinExistence type="predicted"/>
<gene>
    <name evidence="2" type="ORF">AYI68_g349</name>
</gene>
<feature type="region of interest" description="Disordered" evidence="1">
    <location>
        <begin position="114"/>
        <end position="171"/>
    </location>
</feature>
<evidence type="ECO:0000256" key="1">
    <source>
        <dbReference type="SAM" id="MobiDB-lite"/>
    </source>
</evidence>
<dbReference type="Proteomes" id="UP000187455">
    <property type="component" value="Unassembled WGS sequence"/>
</dbReference>
<organism evidence="2 3">
    <name type="scientific">Smittium mucronatum</name>
    <dbReference type="NCBI Taxonomy" id="133383"/>
    <lineage>
        <taxon>Eukaryota</taxon>
        <taxon>Fungi</taxon>
        <taxon>Fungi incertae sedis</taxon>
        <taxon>Zoopagomycota</taxon>
        <taxon>Kickxellomycotina</taxon>
        <taxon>Harpellomycetes</taxon>
        <taxon>Harpellales</taxon>
        <taxon>Legeriomycetaceae</taxon>
        <taxon>Smittium</taxon>
    </lineage>
</organism>